<proteinExistence type="predicted"/>
<accession>A0A1F8EFC1</accession>
<comment type="caution">
    <text evidence="1">The sequence shown here is derived from an EMBL/GenBank/DDBJ whole genome shotgun (WGS) entry which is preliminary data.</text>
</comment>
<protein>
    <submittedName>
        <fullName evidence="1">Uncharacterized protein</fullName>
    </submittedName>
</protein>
<dbReference type="Proteomes" id="UP000177503">
    <property type="component" value="Unassembled WGS sequence"/>
</dbReference>
<reference evidence="1 2" key="1">
    <citation type="journal article" date="2016" name="Nat. Commun.">
        <title>Thousands of microbial genomes shed light on interconnected biogeochemical processes in an aquifer system.</title>
        <authorList>
            <person name="Anantharaman K."/>
            <person name="Brown C.T."/>
            <person name="Hug L.A."/>
            <person name="Sharon I."/>
            <person name="Castelle C.J."/>
            <person name="Probst A.J."/>
            <person name="Thomas B.C."/>
            <person name="Singh A."/>
            <person name="Wilkins M.J."/>
            <person name="Karaoz U."/>
            <person name="Brodie E.L."/>
            <person name="Williams K.H."/>
            <person name="Hubbard S.S."/>
            <person name="Banfield J.F."/>
        </authorList>
    </citation>
    <scope>NUCLEOTIDE SEQUENCE [LARGE SCALE GENOMIC DNA]</scope>
</reference>
<sequence length="59" mass="7030">MILKKREKFMKKPKLRLGVGASGNARLVPHHFYFKSGEGFWLFNYIQKKDLRQFKCLTV</sequence>
<evidence type="ECO:0000313" key="2">
    <source>
        <dbReference type="Proteomes" id="UP000177503"/>
    </source>
</evidence>
<organism evidence="1 2">
    <name type="scientific">Candidatus Yanofskybacteria bacterium RIFCSPHIGHO2_01_FULL_41_27</name>
    <dbReference type="NCBI Taxonomy" id="1802662"/>
    <lineage>
        <taxon>Bacteria</taxon>
        <taxon>Candidatus Yanofskyibacteriota</taxon>
    </lineage>
</organism>
<dbReference type="AlphaFoldDB" id="A0A1F8EFC1"/>
<evidence type="ECO:0000313" key="1">
    <source>
        <dbReference type="EMBL" id="OGM99530.1"/>
    </source>
</evidence>
<dbReference type="EMBL" id="MGJC01000026">
    <property type="protein sequence ID" value="OGM99530.1"/>
    <property type="molecule type" value="Genomic_DNA"/>
</dbReference>
<gene>
    <name evidence="1" type="ORF">A2736_01805</name>
</gene>
<name>A0A1F8EFC1_9BACT</name>